<dbReference type="AlphaFoldDB" id="A0A699X8R1"/>
<evidence type="ECO:0000256" key="1">
    <source>
        <dbReference type="SAM" id="Phobius"/>
    </source>
</evidence>
<gene>
    <name evidence="2" type="ORF">Tci_925063</name>
</gene>
<name>A0A699X8R1_TANCI</name>
<protein>
    <submittedName>
        <fullName evidence="2">Uncharacterized protein</fullName>
    </submittedName>
</protein>
<keyword evidence="1" id="KW-0812">Transmembrane</keyword>
<evidence type="ECO:0000313" key="2">
    <source>
        <dbReference type="EMBL" id="GFD53094.1"/>
    </source>
</evidence>
<organism evidence="2">
    <name type="scientific">Tanacetum cinerariifolium</name>
    <name type="common">Dalmatian daisy</name>
    <name type="synonym">Chrysanthemum cinerariifolium</name>
    <dbReference type="NCBI Taxonomy" id="118510"/>
    <lineage>
        <taxon>Eukaryota</taxon>
        <taxon>Viridiplantae</taxon>
        <taxon>Streptophyta</taxon>
        <taxon>Embryophyta</taxon>
        <taxon>Tracheophyta</taxon>
        <taxon>Spermatophyta</taxon>
        <taxon>Magnoliopsida</taxon>
        <taxon>eudicotyledons</taxon>
        <taxon>Gunneridae</taxon>
        <taxon>Pentapetalae</taxon>
        <taxon>asterids</taxon>
        <taxon>campanulids</taxon>
        <taxon>Asterales</taxon>
        <taxon>Asteraceae</taxon>
        <taxon>Asteroideae</taxon>
        <taxon>Anthemideae</taxon>
        <taxon>Anthemidinae</taxon>
        <taxon>Tanacetum</taxon>
    </lineage>
</organism>
<sequence>RHNAKEKVTMEDLFFLHSMYGGALVDVPWNVAKFLSDKAKGAKKKIMIVGALLIRMIATFYGLITRAYTRAVNVGIGNYT</sequence>
<keyword evidence="1" id="KW-0472">Membrane</keyword>
<feature type="transmembrane region" description="Helical" evidence="1">
    <location>
        <begin position="46"/>
        <end position="64"/>
    </location>
</feature>
<feature type="non-terminal residue" evidence="2">
    <location>
        <position position="1"/>
    </location>
</feature>
<feature type="non-terminal residue" evidence="2">
    <location>
        <position position="80"/>
    </location>
</feature>
<dbReference type="EMBL" id="BKCJ011790116">
    <property type="protein sequence ID" value="GFD53094.1"/>
    <property type="molecule type" value="Genomic_DNA"/>
</dbReference>
<comment type="caution">
    <text evidence="2">The sequence shown here is derived from an EMBL/GenBank/DDBJ whole genome shotgun (WGS) entry which is preliminary data.</text>
</comment>
<accession>A0A699X8R1</accession>
<keyword evidence="1" id="KW-1133">Transmembrane helix</keyword>
<reference evidence="2" key="1">
    <citation type="journal article" date="2019" name="Sci. Rep.">
        <title>Draft genome of Tanacetum cinerariifolium, the natural source of mosquito coil.</title>
        <authorList>
            <person name="Yamashiro T."/>
            <person name="Shiraishi A."/>
            <person name="Satake H."/>
            <person name="Nakayama K."/>
        </authorList>
    </citation>
    <scope>NUCLEOTIDE SEQUENCE</scope>
</reference>
<proteinExistence type="predicted"/>